<feature type="domain" description="O-antigen ligase-related" evidence="6">
    <location>
        <begin position="240"/>
        <end position="381"/>
    </location>
</feature>
<dbReference type="InterPro" id="IPR051533">
    <property type="entry name" value="WaaL-like"/>
</dbReference>
<feature type="transmembrane region" description="Helical" evidence="5">
    <location>
        <begin position="235"/>
        <end position="252"/>
    </location>
</feature>
<feature type="transmembrane region" description="Helical" evidence="5">
    <location>
        <begin position="119"/>
        <end position="137"/>
    </location>
</feature>
<keyword evidence="4 5" id="KW-0472">Membrane</keyword>
<evidence type="ECO:0000256" key="1">
    <source>
        <dbReference type="ARBA" id="ARBA00004141"/>
    </source>
</evidence>
<dbReference type="InterPro" id="IPR007016">
    <property type="entry name" value="O-antigen_ligase-rel_domated"/>
</dbReference>
<evidence type="ECO:0000313" key="7">
    <source>
        <dbReference type="EMBL" id="QJY39205.1"/>
    </source>
</evidence>
<organism evidence="7 8">
    <name type="scientific">Vibrio europaeus</name>
    <dbReference type="NCBI Taxonomy" id="300876"/>
    <lineage>
        <taxon>Bacteria</taxon>
        <taxon>Pseudomonadati</taxon>
        <taxon>Pseudomonadota</taxon>
        <taxon>Gammaproteobacteria</taxon>
        <taxon>Vibrionales</taxon>
        <taxon>Vibrionaceae</taxon>
        <taxon>Vibrio</taxon>
        <taxon>Vibrio oreintalis group</taxon>
    </lineage>
</organism>
<name>A0AAE7E028_9VIBR</name>
<evidence type="ECO:0000259" key="6">
    <source>
        <dbReference type="Pfam" id="PF04932"/>
    </source>
</evidence>
<feature type="transmembrane region" description="Helical" evidence="5">
    <location>
        <begin position="258"/>
        <end position="275"/>
    </location>
</feature>
<dbReference type="AlphaFoldDB" id="A0AAE7E028"/>
<keyword evidence="7" id="KW-0436">Ligase</keyword>
<comment type="subcellular location">
    <subcellularLocation>
        <location evidence="1">Membrane</location>
        <topology evidence="1">Multi-pass membrane protein</topology>
    </subcellularLocation>
</comment>
<feature type="transmembrane region" description="Helical" evidence="5">
    <location>
        <begin position="7"/>
        <end position="23"/>
    </location>
</feature>
<dbReference type="RefSeq" id="WP_171803159.1">
    <property type="nucleotide sequence ID" value="NZ_CP053543.1"/>
</dbReference>
<dbReference type="PANTHER" id="PTHR37422:SF13">
    <property type="entry name" value="LIPOPOLYSACCHARIDE BIOSYNTHESIS PROTEIN PA4999-RELATED"/>
    <property type="match status" value="1"/>
</dbReference>
<evidence type="ECO:0000256" key="5">
    <source>
        <dbReference type="SAM" id="Phobius"/>
    </source>
</evidence>
<sequence length="472" mass="52488">MKNIEQFVFYTFLVLIVWLPIPLGSNRDWAWAVAELWIATQSILLLVAYKGVLPFQLLHPYKVLLFGLLIFQGWVLVQTIPLPLQWLALVSTQAADIYRIVGADFGYISLDSRTTQLSFFKGLSYLLFLINAIFLVNSSQRIRLIAIALVISGTLQAFYAAISVLLNTTESWFFGFPEKDIATGSFVYKNHLANYLMVTLCIGVGLIITQLHVSQSISWRMHAVRLLEGMLSPKMLIRMCLIIMVIALVMTRSRMGNTAFFAATTLCGFIALLFYKNKPRALTALVTSVIAIDTIVIGALFGLNKVKQRLAETSLGEESRDQVVIWSMDIIRDFPIVGTGMGSFYSVFPIYSKSDIGFYDHAHNDYIQFMVEAGVPATVLLGCVVLYSLFRSFKTIRVRNSKTMKGLALGTMMATVGMLIHISVDFNLQPMANALTFILVLFMANATAVLPAVGSVLTTTKAPEAQREIVHG</sequence>
<feature type="transmembrane region" description="Helical" evidence="5">
    <location>
        <begin position="402"/>
        <end position="422"/>
    </location>
</feature>
<evidence type="ECO:0000256" key="4">
    <source>
        <dbReference type="ARBA" id="ARBA00023136"/>
    </source>
</evidence>
<dbReference type="Proteomes" id="UP000501443">
    <property type="component" value="Chromosome 2"/>
</dbReference>
<evidence type="ECO:0000313" key="8">
    <source>
        <dbReference type="Proteomes" id="UP000501443"/>
    </source>
</evidence>
<feature type="transmembrane region" description="Helical" evidence="5">
    <location>
        <begin position="144"/>
        <end position="166"/>
    </location>
</feature>
<feature type="transmembrane region" description="Helical" evidence="5">
    <location>
        <begin position="366"/>
        <end position="390"/>
    </location>
</feature>
<evidence type="ECO:0000256" key="2">
    <source>
        <dbReference type="ARBA" id="ARBA00022692"/>
    </source>
</evidence>
<keyword evidence="2 5" id="KW-0812">Transmembrane</keyword>
<keyword evidence="3 5" id="KW-1133">Transmembrane helix</keyword>
<feature type="transmembrane region" description="Helical" evidence="5">
    <location>
        <begin position="29"/>
        <end position="49"/>
    </location>
</feature>
<feature type="transmembrane region" description="Helical" evidence="5">
    <location>
        <begin position="192"/>
        <end position="214"/>
    </location>
</feature>
<proteinExistence type="predicted"/>
<reference evidence="7 8" key="1">
    <citation type="submission" date="2020-05" db="EMBL/GenBank/DDBJ databases">
        <title>First description outside Europe of the emergent pathogen for shellfish aquaculture Vibrio europaeus.</title>
        <authorList>
            <person name="Dubert J."/>
            <person name="Rojas R."/>
        </authorList>
    </citation>
    <scope>NUCLEOTIDE SEQUENCE [LARGE SCALE GENOMIC DNA]</scope>
    <source>
        <strain evidence="7 8">NPI-1</strain>
    </source>
</reference>
<dbReference type="GO" id="GO:0016874">
    <property type="term" value="F:ligase activity"/>
    <property type="evidence" value="ECO:0007669"/>
    <property type="project" value="UniProtKB-KW"/>
</dbReference>
<feature type="transmembrane region" description="Helical" evidence="5">
    <location>
        <begin position="282"/>
        <end position="303"/>
    </location>
</feature>
<evidence type="ECO:0000256" key="3">
    <source>
        <dbReference type="ARBA" id="ARBA00022989"/>
    </source>
</evidence>
<dbReference type="Pfam" id="PF04932">
    <property type="entry name" value="Wzy_C"/>
    <property type="match status" value="1"/>
</dbReference>
<gene>
    <name evidence="7" type="ORF">HOO69_21970</name>
</gene>
<protein>
    <submittedName>
        <fullName evidence="7">O-antigen ligase family protein</fullName>
    </submittedName>
</protein>
<feature type="transmembrane region" description="Helical" evidence="5">
    <location>
        <begin position="61"/>
        <end position="80"/>
    </location>
</feature>
<dbReference type="PANTHER" id="PTHR37422">
    <property type="entry name" value="TEICHURONIC ACID BIOSYNTHESIS PROTEIN TUAE"/>
    <property type="match status" value="1"/>
</dbReference>
<dbReference type="GO" id="GO:0016020">
    <property type="term" value="C:membrane"/>
    <property type="evidence" value="ECO:0007669"/>
    <property type="project" value="UniProtKB-SubCell"/>
</dbReference>
<feature type="transmembrane region" description="Helical" evidence="5">
    <location>
        <begin position="434"/>
        <end position="457"/>
    </location>
</feature>
<dbReference type="EMBL" id="CP053543">
    <property type="protein sequence ID" value="QJY39205.1"/>
    <property type="molecule type" value="Genomic_DNA"/>
</dbReference>
<accession>A0AAE7E028</accession>